<evidence type="ECO:0000313" key="1">
    <source>
        <dbReference type="EMBL" id="CAB1432705.1"/>
    </source>
</evidence>
<protein>
    <submittedName>
        <fullName evidence="1">Uncharacterized protein</fullName>
    </submittedName>
</protein>
<dbReference type="EMBL" id="CADEAL010001468">
    <property type="protein sequence ID" value="CAB1432705.1"/>
    <property type="molecule type" value="Genomic_DNA"/>
</dbReference>
<evidence type="ECO:0000313" key="2">
    <source>
        <dbReference type="Proteomes" id="UP001153269"/>
    </source>
</evidence>
<reference evidence="1" key="1">
    <citation type="submission" date="2020-03" db="EMBL/GenBank/DDBJ databases">
        <authorList>
            <person name="Weist P."/>
        </authorList>
    </citation>
    <scope>NUCLEOTIDE SEQUENCE</scope>
</reference>
<keyword evidence="2" id="KW-1185">Reference proteome</keyword>
<proteinExistence type="predicted"/>
<accession>A0A9N7YIH0</accession>
<sequence length="148" mass="16687">MLSVDVSAVRVQREQQDNKQNWQHPFTTAQQFLLRSRTRLHLRCSPAEATEAGRCTHPHRRVSCAQTRLDAGRWMQDLARTGSGSSGCRESIRGCLQTQHIEEEKQLIITEMAGGGGASTPGWMRNNEDPCSEDFTQLTHRLLFLLAP</sequence>
<organism evidence="1 2">
    <name type="scientific">Pleuronectes platessa</name>
    <name type="common">European plaice</name>
    <dbReference type="NCBI Taxonomy" id="8262"/>
    <lineage>
        <taxon>Eukaryota</taxon>
        <taxon>Metazoa</taxon>
        <taxon>Chordata</taxon>
        <taxon>Craniata</taxon>
        <taxon>Vertebrata</taxon>
        <taxon>Euteleostomi</taxon>
        <taxon>Actinopterygii</taxon>
        <taxon>Neopterygii</taxon>
        <taxon>Teleostei</taxon>
        <taxon>Neoteleostei</taxon>
        <taxon>Acanthomorphata</taxon>
        <taxon>Carangaria</taxon>
        <taxon>Pleuronectiformes</taxon>
        <taxon>Pleuronectoidei</taxon>
        <taxon>Pleuronectidae</taxon>
        <taxon>Pleuronectes</taxon>
    </lineage>
</organism>
<dbReference type="AlphaFoldDB" id="A0A9N7YIH0"/>
<dbReference type="Proteomes" id="UP001153269">
    <property type="component" value="Unassembled WGS sequence"/>
</dbReference>
<gene>
    <name evidence="1" type="ORF">PLEPLA_LOCUS20788</name>
</gene>
<comment type="caution">
    <text evidence="1">The sequence shown here is derived from an EMBL/GenBank/DDBJ whole genome shotgun (WGS) entry which is preliminary data.</text>
</comment>
<name>A0A9N7YIH0_PLEPL</name>